<name>A0ABV9HR00_9FLAO</name>
<keyword evidence="2" id="KW-1185">Reference proteome</keyword>
<proteinExistence type="predicted"/>
<organism evidence="1 2">
    <name type="scientific">Dokdonia ponticola</name>
    <dbReference type="NCBI Taxonomy" id="2041041"/>
    <lineage>
        <taxon>Bacteria</taxon>
        <taxon>Pseudomonadati</taxon>
        <taxon>Bacteroidota</taxon>
        <taxon>Flavobacteriia</taxon>
        <taxon>Flavobacteriales</taxon>
        <taxon>Flavobacteriaceae</taxon>
        <taxon>Dokdonia</taxon>
    </lineage>
</organism>
<comment type="caution">
    <text evidence="1">The sequence shown here is derived from an EMBL/GenBank/DDBJ whole genome shotgun (WGS) entry which is preliminary data.</text>
</comment>
<dbReference type="Proteomes" id="UP001596043">
    <property type="component" value="Unassembled WGS sequence"/>
</dbReference>
<dbReference type="RefSeq" id="WP_379976809.1">
    <property type="nucleotide sequence ID" value="NZ_JBHSFV010000001.1"/>
</dbReference>
<evidence type="ECO:0000313" key="1">
    <source>
        <dbReference type="EMBL" id="MFC4632609.1"/>
    </source>
</evidence>
<sequence length="263" mass="30734">MEKAIFDEQNLFSILKKDILETSKNIKIFGGHLPLLYLEDNERHVELDTKRWGEFSVYSFDFATKLLKFVTDHRRNAKIVLVVDDDIELPKIEKDGRFVRRDKTWHKKPRRRLFRESILPLEYNKILSIYGLNTNYLVKQQISDTKSFLISEKKLKAEAVLSGQIADNECSLAYKGLIFSETYFKKEDDYLISFMPGQCKGSICGGFLNSSNIDSSHVFFPHIENMGSIFETRTGYKRIGDYENISQFYEKGLITYRKDINSM</sequence>
<dbReference type="EMBL" id="JBHSFV010000001">
    <property type="protein sequence ID" value="MFC4632609.1"/>
    <property type="molecule type" value="Genomic_DNA"/>
</dbReference>
<evidence type="ECO:0000313" key="2">
    <source>
        <dbReference type="Proteomes" id="UP001596043"/>
    </source>
</evidence>
<accession>A0ABV9HR00</accession>
<reference evidence="2" key="1">
    <citation type="journal article" date="2019" name="Int. J. Syst. Evol. Microbiol.">
        <title>The Global Catalogue of Microorganisms (GCM) 10K type strain sequencing project: providing services to taxonomists for standard genome sequencing and annotation.</title>
        <authorList>
            <consortium name="The Broad Institute Genomics Platform"/>
            <consortium name="The Broad Institute Genome Sequencing Center for Infectious Disease"/>
            <person name="Wu L."/>
            <person name="Ma J."/>
        </authorList>
    </citation>
    <scope>NUCLEOTIDE SEQUENCE [LARGE SCALE GENOMIC DNA]</scope>
    <source>
        <strain evidence="2">YJ-61-S</strain>
    </source>
</reference>
<gene>
    <name evidence="1" type="ORF">ACFO3O_01745</name>
</gene>
<protein>
    <submittedName>
        <fullName evidence="1">Uncharacterized protein</fullName>
    </submittedName>
</protein>